<proteinExistence type="predicted"/>
<accession>A0A371GSA6</accession>
<dbReference type="AlphaFoldDB" id="A0A371GSA6"/>
<organism evidence="2 3">
    <name type="scientific">Mucuna pruriens</name>
    <name type="common">Velvet bean</name>
    <name type="synonym">Dolichos pruriens</name>
    <dbReference type="NCBI Taxonomy" id="157652"/>
    <lineage>
        <taxon>Eukaryota</taxon>
        <taxon>Viridiplantae</taxon>
        <taxon>Streptophyta</taxon>
        <taxon>Embryophyta</taxon>
        <taxon>Tracheophyta</taxon>
        <taxon>Spermatophyta</taxon>
        <taxon>Magnoliopsida</taxon>
        <taxon>eudicotyledons</taxon>
        <taxon>Gunneridae</taxon>
        <taxon>Pentapetalae</taxon>
        <taxon>rosids</taxon>
        <taxon>fabids</taxon>
        <taxon>Fabales</taxon>
        <taxon>Fabaceae</taxon>
        <taxon>Papilionoideae</taxon>
        <taxon>50 kb inversion clade</taxon>
        <taxon>NPAAA clade</taxon>
        <taxon>indigoferoid/millettioid clade</taxon>
        <taxon>Phaseoleae</taxon>
        <taxon>Mucuna</taxon>
    </lineage>
</organism>
<evidence type="ECO:0000313" key="3">
    <source>
        <dbReference type="Proteomes" id="UP000257109"/>
    </source>
</evidence>
<dbReference type="PANTHER" id="PTHR35046:SF9">
    <property type="entry name" value="RNA-DIRECTED DNA POLYMERASE"/>
    <property type="match status" value="1"/>
</dbReference>
<reference evidence="2" key="1">
    <citation type="submission" date="2018-05" db="EMBL/GenBank/DDBJ databases">
        <title>Draft genome of Mucuna pruriens seed.</title>
        <authorList>
            <person name="Nnadi N.E."/>
            <person name="Vos R."/>
            <person name="Hasami M.H."/>
            <person name="Devisetty U.K."/>
            <person name="Aguiy J.C."/>
        </authorList>
    </citation>
    <scope>NUCLEOTIDE SEQUENCE [LARGE SCALE GENOMIC DNA]</scope>
    <source>
        <strain evidence="2">JCA_2017</strain>
    </source>
</reference>
<keyword evidence="3" id="KW-1185">Reference proteome</keyword>
<sequence length="140" mass="16242">MPWKRTMIMKDNREGETEEEFDSDSMSSLEDDNEEPPHDADLLVLRRVLNMQEKGKDEAQREDIFHIKCLVQEKIKKAFFSNQPILVLLYKEGVIFQDVFLNEVPRGLPPIRGIEHHIDLILGVALPNKPAYKSNPNETK</sequence>
<feature type="non-terminal residue" evidence="2">
    <location>
        <position position="1"/>
    </location>
</feature>
<feature type="compositionally biased region" description="Acidic residues" evidence="1">
    <location>
        <begin position="16"/>
        <end position="34"/>
    </location>
</feature>
<dbReference type="OrthoDB" id="1934635at2759"/>
<protein>
    <submittedName>
        <fullName evidence="2">Uncharacterized protein</fullName>
    </submittedName>
</protein>
<comment type="caution">
    <text evidence="2">The sequence shown here is derived from an EMBL/GenBank/DDBJ whole genome shotgun (WGS) entry which is preliminary data.</text>
</comment>
<dbReference type="Proteomes" id="UP000257109">
    <property type="component" value="Unassembled WGS sequence"/>
</dbReference>
<evidence type="ECO:0000256" key="1">
    <source>
        <dbReference type="SAM" id="MobiDB-lite"/>
    </source>
</evidence>
<dbReference type="EMBL" id="QJKJ01004610">
    <property type="protein sequence ID" value="RDX93428.1"/>
    <property type="molecule type" value="Genomic_DNA"/>
</dbReference>
<dbReference type="PANTHER" id="PTHR35046">
    <property type="entry name" value="ZINC KNUCKLE (CCHC-TYPE) FAMILY PROTEIN"/>
    <property type="match status" value="1"/>
</dbReference>
<gene>
    <name evidence="2" type="ORF">CR513_24308</name>
</gene>
<feature type="region of interest" description="Disordered" evidence="1">
    <location>
        <begin position="1"/>
        <end position="40"/>
    </location>
</feature>
<evidence type="ECO:0000313" key="2">
    <source>
        <dbReference type="EMBL" id="RDX93428.1"/>
    </source>
</evidence>
<name>A0A371GSA6_MUCPR</name>